<dbReference type="SUPFAM" id="SSF49785">
    <property type="entry name" value="Galactose-binding domain-like"/>
    <property type="match status" value="1"/>
</dbReference>
<dbReference type="InterPro" id="IPR049053">
    <property type="entry name" value="AFCA-like_C"/>
</dbReference>
<dbReference type="PROSITE" id="PS50022">
    <property type="entry name" value="FA58C_3"/>
    <property type="match status" value="1"/>
</dbReference>
<reference evidence="6 7" key="1">
    <citation type="submission" date="2020-08" db="EMBL/GenBank/DDBJ databases">
        <title>Sequencing the genomes of 1000 actinobacteria strains.</title>
        <authorList>
            <person name="Klenk H.-P."/>
        </authorList>
    </citation>
    <scope>NUCLEOTIDE SEQUENCE [LARGE SCALE GENOMIC DNA]</scope>
    <source>
        <strain evidence="6 7">DSM 102122</strain>
    </source>
</reference>
<keyword evidence="4" id="KW-0732">Signal</keyword>
<feature type="chain" id="PRO_5039059641" evidence="4">
    <location>
        <begin position="23"/>
        <end position="1061"/>
    </location>
</feature>
<dbReference type="GO" id="GO:0004560">
    <property type="term" value="F:alpha-L-fucosidase activity"/>
    <property type="evidence" value="ECO:0007669"/>
    <property type="project" value="UniProtKB-EC"/>
</dbReference>
<dbReference type="SMART" id="SM00607">
    <property type="entry name" value="FTP"/>
    <property type="match status" value="1"/>
</dbReference>
<dbReference type="InterPro" id="IPR000421">
    <property type="entry name" value="FA58C"/>
</dbReference>
<dbReference type="Gene3D" id="2.60.40.10">
    <property type="entry name" value="Immunoglobulins"/>
    <property type="match status" value="1"/>
</dbReference>
<evidence type="ECO:0000256" key="4">
    <source>
        <dbReference type="SAM" id="SignalP"/>
    </source>
</evidence>
<dbReference type="GO" id="GO:0046872">
    <property type="term" value="F:metal ion binding"/>
    <property type="evidence" value="ECO:0007669"/>
    <property type="project" value="UniProtKB-KW"/>
</dbReference>
<dbReference type="Pfam" id="PF14498">
    <property type="entry name" value="Glyco_hyd_65N_2"/>
    <property type="match status" value="1"/>
</dbReference>
<evidence type="ECO:0000256" key="1">
    <source>
        <dbReference type="ARBA" id="ARBA00022723"/>
    </source>
</evidence>
<evidence type="ECO:0000259" key="5">
    <source>
        <dbReference type="PROSITE" id="PS50022"/>
    </source>
</evidence>
<evidence type="ECO:0000313" key="7">
    <source>
        <dbReference type="Proteomes" id="UP000542813"/>
    </source>
</evidence>
<keyword evidence="6" id="KW-0326">Glycosidase</keyword>
<dbReference type="PANTHER" id="PTHR31084:SF19">
    <property type="entry name" value="GLYCOSYL HYDROLASE FAMILY 95 N-TERMINAL DOMAIN-CONTAINING PROTEIN"/>
    <property type="match status" value="1"/>
</dbReference>
<dbReference type="GO" id="GO:0005975">
    <property type="term" value="P:carbohydrate metabolic process"/>
    <property type="evidence" value="ECO:0007669"/>
    <property type="project" value="InterPro"/>
</dbReference>
<organism evidence="6 7">
    <name type="scientific">Jiangella mangrovi</name>
    <dbReference type="NCBI Taxonomy" id="1524084"/>
    <lineage>
        <taxon>Bacteria</taxon>
        <taxon>Bacillati</taxon>
        <taxon>Actinomycetota</taxon>
        <taxon>Actinomycetes</taxon>
        <taxon>Jiangellales</taxon>
        <taxon>Jiangellaceae</taxon>
        <taxon>Jiangella</taxon>
    </lineage>
</organism>
<dbReference type="InterPro" id="IPR018905">
    <property type="entry name" value="A-galactase_NEW3"/>
</dbReference>
<keyword evidence="3" id="KW-1015">Disulfide bond</keyword>
<evidence type="ECO:0000313" key="6">
    <source>
        <dbReference type="EMBL" id="MBB5789717.1"/>
    </source>
</evidence>
<dbReference type="Proteomes" id="UP000542813">
    <property type="component" value="Unassembled WGS sequence"/>
</dbReference>
<dbReference type="Pfam" id="PF21307">
    <property type="entry name" value="Glyco_hydro_95_C"/>
    <property type="match status" value="1"/>
</dbReference>
<dbReference type="RefSeq" id="WP_184825269.1">
    <property type="nucleotide sequence ID" value="NZ_JACHMM010000001.1"/>
</dbReference>
<dbReference type="InterPro" id="IPR008928">
    <property type="entry name" value="6-hairpin_glycosidase_sf"/>
</dbReference>
<dbReference type="EC" id="3.2.1.51" evidence="6"/>
<keyword evidence="1" id="KW-0479">Metal-binding</keyword>
<dbReference type="Pfam" id="PF22124">
    <property type="entry name" value="Glyco_hydro_95_cat"/>
    <property type="match status" value="1"/>
</dbReference>
<dbReference type="Pfam" id="PF22633">
    <property type="entry name" value="F5_F8_type_C_2"/>
    <property type="match status" value="1"/>
</dbReference>
<feature type="domain" description="F5/8 type C" evidence="5">
    <location>
        <begin position="907"/>
        <end position="1061"/>
    </location>
</feature>
<dbReference type="InterPro" id="IPR008979">
    <property type="entry name" value="Galactose-bd-like_sf"/>
</dbReference>
<proteinExistence type="predicted"/>
<dbReference type="EMBL" id="JACHMM010000001">
    <property type="protein sequence ID" value="MBB5789717.1"/>
    <property type="molecule type" value="Genomic_DNA"/>
</dbReference>
<keyword evidence="6" id="KW-0378">Hydrolase</keyword>
<dbReference type="AlphaFoldDB" id="A0A7W9LN30"/>
<name>A0A7W9LN30_9ACTN</name>
<keyword evidence="7" id="KW-1185">Reference proteome</keyword>
<evidence type="ECO:0000256" key="3">
    <source>
        <dbReference type="ARBA" id="ARBA00023157"/>
    </source>
</evidence>
<dbReference type="InterPro" id="IPR013783">
    <property type="entry name" value="Ig-like_fold"/>
</dbReference>
<gene>
    <name evidence="6" type="ORF">HD601_004292</name>
</gene>
<dbReference type="InterPro" id="IPR054363">
    <property type="entry name" value="GH95_cat"/>
</dbReference>
<comment type="caution">
    <text evidence="6">The sequence shown here is derived from an EMBL/GenBank/DDBJ whole genome shotgun (WGS) entry which is preliminary data.</text>
</comment>
<dbReference type="Pfam" id="PF10633">
    <property type="entry name" value="NPCBM_assoc"/>
    <property type="match status" value="1"/>
</dbReference>
<dbReference type="SUPFAM" id="SSF48208">
    <property type="entry name" value="Six-hairpin glycosidases"/>
    <property type="match status" value="1"/>
</dbReference>
<protein>
    <submittedName>
        <fullName evidence="6">Alpha-L-fucosidase 2</fullName>
        <ecNumber evidence="6">3.2.1.51</ecNumber>
    </submittedName>
</protein>
<dbReference type="Gene3D" id="2.60.120.260">
    <property type="entry name" value="Galactose-binding domain-like"/>
    <property type="match status" value="1"/>
</dbReference>
<evidence type="ECO:0000256" key="2">
    <source>
        <dbReference type="ARBA" id="ARBA00022837"/>
    </source>
</evidence>
<accession>A0A7W9LN30</accession>
<dbReference type="PANTHER" id="PTHR31084">
    <property type="entry name" value="ALPHA-L-FUCOSIDASE 2"/>
    <property type="match status" value="1"/>
</dbReference>
<dbReference type="InterPro" id="IPR012341">
    <property type="entry name" value="6hp_glycosidase-like_sf"/>
</dbReference>
<dbReference type="Gene3D" id="1.50.10.10">
    <property type="match status" value="1"/>
</dbReference>
<sequence>MSRRRRAGLALGGMATAVTTVAALTAGTSTAEPLAPPESPQSAQTSDLVLWYDEPATSWESHGLPIGNGALGGVVFGQVGTERIQFNEKTLWIGGPAPGRQYTGGNWTAPRPTALQDARDLIDEQTQVTPEVITQLLGQGRDDFGSYTTFGELRLDFGTGAGDGVSGYRRDLDLGDGTASVTYERAGVTYTREYFASYPDGVLVTRLTADQPGAIDVGVSQTIPSGRSNTQVTRDGGRLTVAGNLNDNQMRFESQLQVIPDGGSLGGTANAVQVTDADAVTIVLSAGTNYSDVYPAYRGDDPHAKVTATVDAAASKGYDDLRAAHVADYTELFDRFTLDLGQQAPAGTTTDDLRTRYAAGTLPPEHARYLEVLYAQYGRYLLIGSSRPGSLPANLQGVWAEGTSNPWGADYHVNINLQMNYWPAEVTNLSETTAPLFDYIDSLRAPGRVSAQEMFGADGWVVQNETTPFGYTGVHDWPTSFWFPESNGWLARHLWEHWLFTQDEEFLADTAYPIMREATEFWLDFLVEDPRDGTLVVSPSFSPEHGPYSAGAAMSQQIIWDLLTNTIAASEQLGVDAEHRAVLQDTLARLDPGLRVGEWGQLQEWKIDIDDPNNDHRHVSHLYALHPGAQIAPLTEPELTEAARVSLEARGDGGTGWSKAWKVNFWARLLDGDHAHLMLRELLSSSTLPNLWDTHPPFQIDGNFGGTAGVAEMLLQSHTGTIDVLPALPSAWHTGSLDGLRARGAYTVGVDWAAGLPTEIRLDADRGGETVLRNAAFAGPVRVYDGDGTVVPSSADGDRLRFSTEAGESYRIVPQVRVGATVSTGTQRPGTTIPVTVSLAPAEQRAIPTTRIRLEAPEGWTVTPSTVRMAPVTRGNTRTAELALTIPEGTPDGAYQFTATVASDDWTIPVRLGVQVLRPNLARGRTATQSTMEAGGVPSRAVDGNTSGNWGGGSVTHTQFQPESWWQVDLGAVEDIDEIAVWNRTDCCSDRLTNFYVLVSDTPFTSGSLSQTLAQPGVFAYHHTGQGGTPSLVDVGRTGRYVRVQLVGNNALSLAEVQVYG</sequence>
<keyword evidence="2" id="KW-0106">Calcium</keyword>
<feature type="signal peptide" evidence="4">
    <location>
        <begin position="1"/>
        <end position="22"/>
    </location>
</feature>
<dbReference type="InterPro" id="IPR027414">
    <property type="entry name" value="GH95_N_dom"/>
</dbReference>
<dbReference type="InterPro" id="IPR006585">
    <property type="entry name" value="FTP1"/>
</dbReference>